<gene>
    <name evidence="1" type="ORF">KME65_15585</name>
</gene>
<name>A0A944QUQ5_9GAMM</name>
<reference evidence="1 2" key="1">
    <citation type="submission" date="2021-05" db="EMBL/GenBank/DDBJ databases">
        <title>Genetic and Functional Diversity in Clade A Lucinid endosymbionts from the Bahamas.</title>
        <authorList>
            <person name="Giani N.M."/>
            <person name="Engel A.S."/>
            <person name="Campbell B.J."/>
        </authorList>
    </citation>
    <scope>NUCLEOTIDE SEQUENCE [LARGE SCALE GENOMIC DNA]</scope>
    <source>
        <strain evidence="1">LUC16012Gg_MoonRockCtena</strain>
    </source>
</reference>
<proteinExistence type="predicted"/>
<dbReference type="EMBL" id="JAHHGM010000016">
    <property type="protein sequence ID" value="MBT2990377.1"/>
    <property type="molecule type" value="Genomic_DNA"/>
</dbReference>
<organism evidence="1 2">
    <name type="scientific">Candidatus Thiodiazotropha taylori</name>
    <dbReference type="NCBI Taxonomy" id="2792791"/>
    <lineage>
        <taxon>Bacteria</taxon>
        <taxon>Pseudomonadati</taxon>
        <taxon>Pseudomonadota</taxon>
        <taxon>Gammaproteobacteria</taxon>
        <taxon>Chromatiales</taxon>
        <taxon>Sedimenticolaceae</taxon>
        <taxon>Candidatus Thiodiazotropha</taxon>
    </lineage>
</organism>
<comment type="caution">
    <text evidence="1">The sequence shown here is derived from an EMBL/GenBank/DDBJ whole genome shotgun (WGS) entry which is preliminary data.</text>
</comment>
<dbReference type="AlphaFoldDB" id="A0A944QUQ5"/>
<accession>A0A944QUQ5</accession>
<evidence type="ECO:0000313" key="1">
    <source>
        <dbReference type="EMBL" id="MBT2990377.1"/>
    </source>
</evidence>
<dbReference type="Proteomes" id="UP000770889">
    <property type="component" value="Unassembled WGS sequence"/>
</dbReference>
<protein>
    <submittedName>
        <fullName evidence="1">Uncharacterized protein</fullName>
    </submittedName>
</protein>
<evidence type="ECO:0000313" key="2">
    <source>
        <dbReference type="Proteomes" id="UP000770889"/>
    </source>
</evidence>
<sequence>MNLQTAIETPHPAALWAQTAPLDPLQIDCVTAVMLKILDNKCKMLPEEQMAMMAIYSVVKEKKGQLFESTIHTRIDEALRIGGSLSIERIHELRLYAEATIPKPVMKHFKSYLRESLYGI</sequence>